<dbReference type="OrthoDB" id="465705at2"/>
<dbReference type="GO" id="GO:0008168">
    <property type="term" value="F:methyltransferase activity"/>
    <property type="evidence" value="ECO:0007669"/>
    <property type="project" value="UniProtKB-KW"/>
</dbReference>
<dbReference type="Pfam" id="PF13649">
    <property type="entry name" value="Methyltransf_25"/>
    <property type="match status" value="1"/>
</dbReference>
<gene>
    <name evidence="4" type="ORF">BG258_09690</name>
</gene>
<accession>A0A1E4R6P8</accession>
<dbReference type="SUPFAM" id="SSF53335">
    <property type="entry name" value="S-adenosyl-L-methionine-dependent methyltransferases"/>
    <property type="match status" value="1"/>
</dbReference>
<dbReference type="PANTHER" id="PTHR43861">
    <property type="entry name" value="TRANS-ACONITATE 2-METHYLTRANSFERASE-RELATED"/>
    <property type="match status" value="1"/>
</dbReference>
<sequence>MLLNQQGFDLWADGYDQTVQLSEENQQYPFAGYKDILNKIFNEVMQVSASTVLDIGFGTGVLTAKLYEHGHKIDGFDFSSKMMAIAQAKMPEANLLEWDLSNGLPETLMNKQYDAIVSTYALHHFTDEQKVTYITQLLQQLTPNGKILIGDVAFQTREQLEQCRQDSKGYWDDDEFYFVHEELKTSLQDRCQLQFYSISHCGGVFVISNYIEVER</sequence>
<evidence type="ECO:0000256" key="1">
    <source>
        <dbReference type="ARBA" id="ARBA00022603"/>
    </source>
</evidence>
<dbReference type="InterPro" id="IPR029063">
    <property type="entry name" value="SAM-dependent_MTases_sf"/>
</dbReference>
<evidence type="ECO:0000313" key="4">
    <source>
        <dbReference type="EMBL" id="ODV56152.1"/>
    </source>
</evidence>
<evidence type="ECO:0000259" key="3">
    <source>
        <dbReference type="Pfam" id="PF13649"/>
    </source>
</evidence>
<dbReference type="PANTHER" id="PTHR43861:SF1">
    <property type="entry name" value="TRANS-ACONITATE 2-METHYLTRANSFERASE"/>
    <property type="match status" value="1"/>
</dbReference>
<dbReference type="GO" id="GO:0032259">
    <property type="term" value="P:methylation"/>
    <property type="evidence" value="ECO:0007669"/>
    <property type="project" value="UniProtKB-KW"/>
</dbReference>
<name>A0A1E4R6P8_9BACI</name>
<dbReference type="CDD" id="cd02440">
    <property type="entry name" value="AdoMet_MTases"/>
    <property type="match status" value="1"/>
</dbReference>
<dbReference type="RefSeq" id="WP_069481165.1">
    <property type="nucleotide sequence ID" value="NZ_KV766182.1"/>
</dbReference>
<keyword evidence="1 4" id="KW-0489">Methyltransferase</keyword>
<reference evidence="4 5" key="1">
    <citation type="submission" date="2016-09" db="EMBL/GenBank/DDBJ databases">
        <title>Draft genome sequence of the soil isolate, Lysinibacillus fusiformis M5, a potential hypoxanthine producer.</title>
        <authorList>
            <person name="Gallegos-Monterrosa R."/>
            <person name="Maroti G."/>
            <person name="Balint B."/>
            <person name="Kovacs A.T."/>
        </authorList>
    </citation>
    <scope>NUCLEOTIDE SEQUENCE [LARGE SCALE GENOMIC DNA]</scope>
    <source>
        <strain evidence="4 5">M5</strain>
    </source>
</reference>
<proteinExistence type="predicted"/>
<evidence type="ECO:0000313" key="5">
    <source>
        <dbReference type="Proteomes" id="UP000094784"/>
    </source>
</evidence>
<dbReference type="EMBL" id="MECQ01000001">
    <property type="protein sequence ID" value="ODV56152.1"/>
    <property type="molecule type" value="Genomic_DNA"/>
</dbReference>
<evidence type="ECO:0000256" key="2">
    <source>
        <dbReference type="ARBA" id="ARBA00022679"/>
    </source>
</evidence>
<dbReference type="Proteomes" id="UP000094784">
    <property type="component" value="Unassembled WGS sequence"/>
</dbReference>
<keyword evidence="2 4" id="KW-0808">Transferase</keyword>
<feature type="domain" description="Methyltransferase" evidence="3">
    <location>
        <begin position="52"/>
        <end position="145"/>
    </location>
</feature>
<comment type="caution">
    <text evidence="4">The sequence shown here is derived from an EMBL/GenBank/DDBJ whole genome shotgun (WGS) entry which is preliminary data.</text>
</comment>
<protein>
    <submittedName>
        <fullName evidence="4">SAM-dependent methyltransferase</fullName>
    </submittedName>
</protein>
<organism evidence="4 5">
    <name type="scientific">Lysinibacillus fusiformis</name>
    <dbReference type="NCBI Taxonomy" id="28031"/>
    <lineage>
        <taxon>Bacteria</taxon>
        <taxon>Bacillati</taxon>
        <taxon>Bacillota</taxon>
        <taxon>Bacilli</taxon>
        <taxon>Bacillales</taxon>
        <taxon>Bacillaceae</taxon>
        <taxon>Lysinibacillus</taxon>
    </lineage>
</organism>
<dbReference type="InterPro" id="IPR041698">
    <property type="entry name" value="Methyltransf_25"/>
</dbReference>
<dbReference type="Gene3D" id="3.40.50.150">
    <property type="entry name" value="Vaccinia Virus protein VP39"/>
    <property type="match status" value="1"/>
</dbReference>
<dbReference type="AlphaFoldDB" id="A0A1E4R6P8"/>